<dbReference type="Gene3D" id="3.40.50.720">
    <property type="entry name" value="NAD(P)-binding Rossmann-like Domain"/>
    <property type="match status" value="1"/>
</dbReference>
<reference evidence="9" key="1">
    <citation type="journal article" date="2014" name="Int. J. Syst. Evol. Microbiol.">
        <title>Complete genome sequence of Corynebacterium casei LMG S-19264T (=DSM 44701T), isolated from a smear-ripened cheese.</title>
        <authorList>
            <consortium name="US DOE Joint Genome Institute (JGI-PGF)"/>
            <person name="Walter F."/>
            <person name="Albersmeier A."/>
            <person name="Kalinowski J."/>
            <person name="Ruckert C."/>
        </authorList>
    </citation>
    <scope>NUCLEOTIDE SEQUENCE</scope>
    <source>
        <strain evidence="9">VKM Ac-1321</strain>
    </source>
</reference>
<dbReference type="Pfam" id="PF02629">
    <property type="entry name" value="CoA_binding"/>
    <property type="match status" value="1"/>
</dbReference>
<keyword evidence="10" id="KW-1185">Reference proteome</keyword>
<organism evidence="9 10">
    <name type="scientific">Dactylosporangium matsuzakiense</name>
    <dbReference type="NCBI Taxonomy" id="53360"/>
    <lineage>
        <taxon>Bacteria</taxon>
        <taxon>Bacillati</taxon>
        <taxon>Actinomycetota</taxon>
        <taxon>Actinomycetes</taxon>
        <taxon>Micromonosporales</taxon>
        <taxon>Micromonosporaceae</taxon>
        <taxon>Dactylosporangium</taxon>
    </lineage>
</organism>
<dbReference type="InterPro" id="IPR033847">
    <property type="entry name" value="Citrt_syn/SCS-alpha_CS"/>
</dbReference>
<feature type="domain" description="CoA-binding" evidence="8">
    <location>
        <begin position="5"/>
        <end position="104"/>
    </location>
</feature>
<dbReference type="GO" id="GO:0006099">
    <property type="term" value="P:tricarboxylic acid cycle"/>
    <property type="evidence" value="ECO:0007669"/>
    <property type="project" value="UniProtKB-UniRule"/>
</dbReference>
<comment type="pathway">
    <text evidence="4 7">Carbohydrate metabolism; tricarboxylic acid cycle; succinate from succinyl-CoA (ligase route): step 1/1.</text>
</comment>
<evidence type="ECO:0000256" key="5">
    <source>
        <dbReference type="PIRSR" id="PIRSR001553-1"/>
    </source>
</evidence>
<dbReference type="InterPro" id="IPR036291">
    <property type="entry name" value="NAD(P)-bd_dom_sf"/>
</dbReference>
<dbReference type="PANTHER" id="PTHR11117:SF2">
    <property type="entry name" value="SUCCINATE--COA LIGASE [ADP_GDP-FORMING] SUBUNIT ALPHA, MITOCHONDRIAL"/>
    <property type="match status" value="1"/>
</dbReference>
<feature type="binding site" evidence="4">
    <location>
        <begin position="100"/>
        <end position="102"/>
    </location>
    <ligand>
        <name>CoA</name>
        <dbReference type="ChEBI" id="CHEBI:57287"/>
    </ligand>
</feature>
<evidence type="ECO:0000256" key="1">
    <source>
        <dbReference type="ARBA" id="ARBA00022532"/>
    </source>
</evidence>
<dbReference type="PROSITE" id="PS00399">
    <property type="entry name" value="SUCCINYL_COA_LIG_2"/>
    <property type="match status" value="1"/>
</dbReference>
<keyword evidence="2 4" id="KW-0436">Ligase</keyword>
<name>A0A9W6NK01_9ACTN</name>
<comment type="catalytic activity">
    <reaction evidence="4">
        <text>GTP + succinate + CoA = succinyl-CoA + GDP + phosphate</text>
        <dbReference type="Rhea" id="RHEA:22120"/>
        <dbReference type="ChEBI" id="CHEBI:30031"/>
        <dbReference type="ChEBI" id="CHEBI:37565"/>
        <dbReference type="ChEBI" id="CHEBI:43474"/>
        <dbReference type="ChEBI" id="CHEBI:57287"/>
        <dbReference type="ChEBI" id="CHEBI:57292"/>
        <dbReference type="ChEBI" id="CHEBI:58189"/>
    </reaction>
</comment>
<evidence type="ECO:0000313" key="10">
    <source>
        <dbReference type="Proteomes" id="UP001143480"/>
    </source>
</evidence>
<sequence>MAVWLTESSKVIVQGMTGAEGSKHTRRMLAAGTNVVGGVNPRKAGQQVDFDGTKLPVFASVGEAMEQTGADTSVIFVPPAFTKAAAIEAIDARIPLAVVITEGVPVHDTAYFWAHAQATGNATRIIGPNCPGIASPGKSNAGIIPADITGPGKIGLVSKSGTLTYQMMYELRDIGFSTAIGIGGDPVIGTTHIDALAAFEGDPETAAIVMIGEIGGDAEERAADFIKANVRKPVVGYIAGFTAPPGKTMGHAGAIISGSAGTADAKKAALEAAGVAVGKTPTETANLMRDIVTAL</sequence>
<dbReference type="PRINTS" id="PR01798">
    <property type="entry name" value="SCOASYNTHASE"/>
</dbReference>
<accession>A0A9W6NK01</accession>
<feature type="binding site" evidence="4">
    <location>
        <position position="165"/>
    </location>
    <ligand>
        <name>substrate</name>
        <note>ligand shared with subunit beta</note>
    </ligand>
</feature>
<dbReference type="InterPro" id="IPR017440">
    <property type="entry name" value="Cit_synth/succinyl-CoA_lig_AS"/>
</dbReference>
<dbReference type="GO" id="GO:0005829">
    <property type="term" value="C:cytosol"/>
    <property type="evidence" value="ECO:0007669"/>
    <property type="project" value="TreeGrafter"/>
</dbReference>
<dbReference type="InterPro" id="IPR003781">
    <property type="entry name" value="CoA-bd"/>
</dbReference>
<evidence type="ECO:0000256" key="3">
    <source>
        <dbReference type="ARBA" id="ARBA00022741"/>
    </source>
</evidence>
<dbReference type="PROSITE" id="PS01216">
    <property type="entry name" value="SUCCINYL_COA_LIG_1"/>
    <property type="match status" value="1"/>
</dbReference>
<dbReference type="EMBL" id="BSFP01000004">
    <property type="protein sequence ID" value="GLK99590.1"/>
    <property type="molecule type" value="Genomic_DNA"/>
</dbReference>
<dbReference type="NCBIfam" id="NF004230">
    <property type="entry name" value="PRK05678.1"/>
    <property type="match status" value="1"/>
</dbReference>
<comment type="function">
    <text evidence="4 7">Succinyl-CoA synthetase functions in the citric acid cycle (TCA), coupling the hydrolysis of succinyl-CoA to the synthesis of either ATP or GTP and thus represents the only step of substrate-level phosphorylation in the TCA. The alpha subunit of the enzyme binds the substrates coenzyme A and phosphate, while succinate binding and nucleotide specificity is provided by the beta subunit.</text>
</comment>
<dbReference type="HAMAP" id="MF_01988">
    <property type="entry name" value="Succ_CoA_alpha"/>
    <property type="match status" value="1"/>
</dbReference>
<evidence type="ECO:0000259" key="8">
    <source>
        <dbReference type="SMART" id="SM00881"/>
    </source>
</evidence>
<evidence type="ECO:0000256" key="7">
    <source>
        <dbReference type="RuleBase" id="RU000699"/>
    </source>
</evidence>
<dbReference type="Proteomes" id="UP001143480">
    <property type="component" value="Unassembled WGS sequence"/>
</dbReference>
<dbReference type="NCBIfam" id="TIGR01019">
    <property type="entry name" value="sucCoAalpha"/>
    <property type="match status" value="1"/>
</dbReference>
<dbReference type="GO" id="GO:0009361">
    <property type="term" value="C:succinate-CoA ligase complex (ADP-forming)"/>
    <property type="evidence" value="ECO:0007669"/>
    <property type="project" value="TreeGrafter"/>
</dbReference>
<comment type="similarity">
    <text evidence="4 6">Belongs to the succinate/malate CoA ligase alpha subunit family.</text>
</comment>
<keyword evidence="1 4" id="KW-0816">Tricarboxylic acid cycle</keyword>
<dbReference type="FunFam" id="3.40.50.720:FF:000205">
    <property type="entry name" value="Succinate--CoA ligase [ADP-forming] subunit alpha"/>
    <property type="match status" value="1"/>
</dbReference>
<comment type="caution">
    <text evidence="9">The sequence shown here is derived from an EMBL/GenBank/DDBJ whole genome shotgun (WGS) entry which is preliminary data.</text>
</comment>
<evidence type="ECO:0000256" key="2">
    <source>
        <dbReference type="ARBA" id="ARBA00022598"/>
    </source>
</evidence>
<evidence type="ECO:0000256" key="6">
    <source>
        <dbReference type="RuleBase" id="RU000677"/>
    </source>
</evidence>
<dbReference type="PIRSF" id="PIRSF001553">
    <property type="entry name" value="SucCS_alpha"/>
    <property type="match status" value="1"/>
</dbReference>
<keyword evidence="3 4" id="KW-0547">Nucleotide-binding</keyword>
<dbReference type="GO" id="GO:0004775">
    <property type="term" value="F:succinate-CoA ligase (ADP-forming) activity"/>
    <property type="evidence" value="ECO:0007669"/>
    <property type="project" value="UniProtKB-UniRule"/>
</dbReference>
<comment type="catalytic activity">
    <reaction evidence="4 7">
        <text>succinate + ATP + CoA = succinyl-CoA + ADP + phosphate</text>
        <dbReference type="Rhea" id="RHEA:17661"/>
        <dbReference type="ChEBI" id="CHEBI:30031"/>
        <dbReference type="ChEBI" id="CHEBI:30616"/>
        <dbReference type="ChEBI" id="CHEBI:43474"/>
        <dbReference type="ChEBI" id="CHEBI:57287"/>
        <dbReference type="ChEBI" id="CHEBI:57292"/>
        <dbReference type="ChEBI" id="CHEBI:456216"/>
        <dbReference type="EC" id="6.2.1.5"/>
    </reaction>
</comment>
<dbReference type="SUPFAM" id="SSF52210">
    <property type="entry name" value="Succinyl-CoA synthetase domains"/>
    <property type="match status" value="1"/>
</dbReference>
<dbReference type="RefSeq" id="WP_223098952.1">
    <property type="nucleotide sequence ID" value="NZ_BAAAXA010000001.1"/>
</dbReference>
<proteinExistence type="inferred from homology"/>
<dbReference type="PANTHER" id="PTHR11117">
    <property type="entry name" value="SUCCINYL-COA LIGASE SUBUNIT ALPHA"/>
    <property type="match status" value="1"/>
</dbReference>
<evidence type="ECO:0000256" key="4">
    <source>
        <dbReference type="HAMAP-Rule" id="MF_01988"/>
    </source>
</evidence>
<dbReference type="GO" id="GO:0004776">
    <property type="term" value="F:succinate-CoA ligase (GDP-forming) activity"/>
    <property type="evidence" value="ECO:0007669"/>
    <property type="project" value="TreeGrafter"/>
</dbReference>
<gene>
    <name evidence="4 9" type="primary">sucD</name>
    <name evidence="9" type="ORF">GCM10017581_013310</name>
</gene>
<feature type="active site" description="Tele-phosphohistidine intermediate" evidence="4 5">
    <location>
        <position position="251"/>
    </location>
</feature>
<feature type="binding site" evidence="4">
    <location>
        <position position="43"/>
    </location>
    <ligand>
        <name>CoA</name>
        <dbReference type="ChEBI" id="CHEBI:57287"/>
    </ligand>
</feature>
<dbReference type="GO" id="GO:0000166">
    <property type="term" value="F:nucleotide binding"/>
    <property type="evidence" value="ECO:0007669"/>
    <property type="project" value="UniProtKB-KW"/>
</dbReference>
<dbReference type="SMART" id="SM00881">
    <property type="entry name" value="CoA_binding"/>
    <property type="match status" value="1"/>
</dbReference>
<dbReference type="InterPro" id="IPR016102">
    <property type="entry name" value="Succinyl-CoA_synth-like"/>
</dbReference>
<protein>
    <recommendedName>
        <fullName evidence="4">Succinate--CoA ligase [ADP-forming] subunit alpha</fullName>
        <ecNumber evidence="4">6.2.1.5</ecNumber>
    </recommendedName>
    <alternativeName>
        <fullName evidence="4">Succinyl-CoA synthetase subunit alpha</fullName>
        <shortName evidence="4">SCS-alpha</shortName>
    </alternativeName>
</protein>
<dbReference type="FunFam" id="3.40.50.261:FF:000006">
    <property type="entry name" value="Succinate--CoA ligase [ADP-forming] subunit alpha"/>
    <property type="match status" value="1"/>
</dbReference>
<evidence type="ECO:0000313" key="9">
    <source>
        <dbReference type="EMBL" id="GLK99590.1"/>
    </source>
</evidence>
<dbReference type="InterPro" id="IPR005811">
    <property type="entry name" value="SUCC_ACL_C"/>
</dbReference>
<dbReference type="EC" id="6.2.1.5" evidence="4"/>
<comment type="subunit">
    <text evidence="4 7">Heterotetramer of two alpha and two beta subunits.</text>
</comment>
<feature type="binding site" evidence="4">
    <location>
        <begin position="17"/>
        <end position="20"/>
    </location>
    <ligand>
        <name>CoA</name>
        <dbReference type="ChEBI" id="CHEBI:57287"/>
    </ligand>
</feature>
<dbReference type="SUPFAM" id="SSF51735">
    <property type="entry name" value="NAD(P)-binding Rossmann-fold domains"/>
    <property type="match status" value="1"/>
</dbReference>
<dbReference type="InterPro" id="IPR005810">
    <property type="entry name" value="CoA_lig_alpha"/>
</dbReference>
<dbReference type="AlphaFoldDB" id="A0A9W6NK01"/>
<dbReference type="Gene3D" id="3.40.50.261">
    <property type="entry name" value="Succinyl-CoA synthetase domains"/>
    <property type="match status" value="1"/>
</dbReference>
<reference evidence="9" key="2">
    <citation type="submission" date="2023-01" db="EMBL/GenBank/DDBJ databases">
        <authorList>
            <person name="Sun Q."/>
            <person name="Evtushenko L."/>
        </authorList>
    </citation>
    <scope>NUCLEOTIDE SEQUENCE</scope>
    <source>
        <strain evidence="9">VKM Ac-1321</strain>
    </source>
</reference>
<dbReference type="Pfam" id="PF00549">
    <property type="entry name" value="Ligase_CoA"/>
    <property type="match status" value="1"/>
</dbReference>